<feature type="transmembrane region" description="Helical" evidence="1">
    <location>
        <begin position="54"/>
        <end position="75"/>
    </location>
</feature>
<evidence type="ECO:0000313" key="2">
    <source>
        <dbReference type="EMBL" id="PIS05468.1"/>
    </source>
</evidence>
<feature type="transmembrane region" description="Helical" evidence="1">
    <location>
        <begin position="6"/>
        <end position="33"/>
    </location>
</feature>
<gene>
    <name evidence="2" type="ORF">COT81_01050</name>
</gene>
<evidence type="ECO:0008006" key="4">
    <source>
        <dbReference type="Google" id="ProtNLM"/>
    </source>
</evidence>
<dbReference type="AlphaFoldDB" id="A0A2H0W289"/>
<evidence type="ECO:0000313" key="3">
    <source>
        <dbReference type="Proteomes" id="UP000230935"/>
    </source>
</evidence>
<keyword evidence="1" id="KW-0472">Membrane</keyword>
<name>A0A2H0W289_9BACT</name>
<proteinExistence type="predicted"/>
<keyword evidence="1" id="KW-1133">Transmembrane helix</keyword>
<protein>
    <recommendedName>
        <fullName evidence="4">Ferric oxidoreductase domain-containing protein</fullName>
    </recommendedName>
</protein>
<sequence>MLDPNLAAKIVFIAGLTNIFFLILIFFSCRCLSGKLIAPLMAKPWFRKFYQWHCWYWWGFFISVLIHSILALYVYGNPF</sequence>
<evidence type="ECO:0000256" key="1">
    <source>
        <dbReference type="SAM" id="Phobius"/>
    </source>
</evidence>
<keyword evidence="1" id="KW-0812">Transmembrane</keyword>
<dbReference type="EMBL" id="PEZZ01000006">
    <property type="protein sequence ID" value="PIS05468.1"/>
    <property type="molecule type" value="Genomic_DNA"/>
</dbReference>
<organism evidence="2 3">
    <name type="scientific">Candidatus Buchananbacteria bacterium CG10_big_fil_rev_8_21_14_0_10_42_9</name>
    <dbReference type="NCBI Taxonomy" id="1974526"/>
    <lineage>
        <taxon>Bacteria</taxon>
        <taxon>Candidatus Buchananiibacteriota</taxon>
    </lineage>
</organism>
<dbReference type="Proteomes" id="UP000230935">
    <property type="component" value="Unassembled WGS sequence"/>
</dbReference>
<comment type="caution">
    <text evidence="2">The sequence shown here is derived from an EMBL/GenBank/DDBJ whole genome shotgun (WGS) entry which is preliminary data.</text>
</comment>
<accession>A0A2H0W289</accession>
<reference evidence="3" key="1">
    <citation type="submission" date="2017-09" db="EMBL/GenBank/DDBJ databases">
        <title>Depth-based differentiation of microbial function through sediment-hosted aquifers and enrichment of novel symbionts in the deep terrestrial subsurface.</title>
        <authorList>
            <person name="Probst A.J."/>
            <person name="Ladd B."/>
            <person name="Jarett J.K."/>
            <person name="Geller-Mcgrath D.E."/>
            <person name="Sieber C.M.K."/>
            <person name="Emerson J.B."/>
            <person name="Anantharaman K."/>
            <person name="Thomas B.C."/>
            <person name="Malmstrom R."/>
            <person name="Stieglmeier M."/>
            <person name="Klingl A."/>
            <person name="Woyke T."/>
            <person name="Ryan C.M."/>
            <person name="Banfield J.F."/>
        </authorList>
    </citation>
    <scope>NUCLEOTIDE SEQUENCE [LARGE SCALE GENOMIC DNA]</scope>
</reference>